<dbReference type="AlphaFoldDB" id="A0A2M9XXN1"/>
<dbReference type="PANTHER" id="PTHR36194:SF1">
    <property type="entry name" value="S-LAYER-LIKE PROTEIN"/>
    <property type="match status" value="1"/>
</dbReference>
<evidence type="ECO:0000313" key="5">
    <source>
        <dbReference type="Proteomes" id="UP000297891"/>
    </source>
</evidence>
<name>A0A2M9XXN1_9LEPT</name>
<feature type="domain" description="PEGA" evidence="3">
    <location>
        <begin position="311"/>
        <end position="375"/>
    </location>
</feature>
<dbReference type="Proteomes" id="UP000297891">
    <property type="component" value="Unassembled WGS sequence"/>
</dbReference>
<keyword evidence="2" id="KW-1133">Transmembrane helix</keyword>
<evidence type="ECO:0000256" key="2">
    <source>
        <dbReference type="SAM" id="Phobius"/>
    </source>
</evidence>
<dbReference type="PANTHER" id="PTHR36194">
    <property type="entry name" value="S-LAYER-LIKE PROTEIN"/>
    <property type="match status" value="1"/>
</dbReference>
<feature type="domain" description="PEGA" evidence="3">
    <location>
        <begin position="238"/>
        <end position="303"/>
    </location>
</feature>
<feature type="region of interest" description="Disordered" evidence="1">
    <location>
        <begin position="107"/>
        <end position="139"/>
    </location>
</feature>
<evidence type="ECO:0000313" key="4">
    <source>
        <dbReference type="EMBL" id="TGK95582.1"/>
    </source>
</evidence>
<feature type="compositionally biased region" description="Basic and acidic residues" evidence="1">
    <location>
        <begin position="121"/>
        <end position="139"/>
    </location>
</feature>
<dbReference type="InterPro" id="IPR013229">
    <property type="entry name" value="PEGA"/>
</dbReference>
<keyword evidence="2" id="KW-0472">Membrane</keyword>
<feature type="transmembrane region" description="Helical" evidence="2">
    <location>
        <begin position="397"/>
        <end position="417"/>
    </location>
</feature>
<keyword evidence="5" id="KW-1185">Reference proteome</keyword>
<organism evidence="4 5">
    <name type="scientific">Leptospira brenneri</name>
    <dbReference type="NCBI Taxonomy" id="2023182"/>
    <lineage>
        <taxon>Bacteria</taxon>
        <taxon>Pseudomonadati</taxon>
        <taxon>Spirochaetota</taxon>
        <taxon>Spirochaetia</taxon>
        <taxon>Leptospirales</taxon>
        <taxon>Leptospiraceae</taxon>
        <taxon>Leptospira</taxon>
    </lineage>
</organism>
<protein>
    <submittedName>
        <fullName evidence="4">PEGA domain-containing protein</fullName>
    </submittedName>
</protein>
<gene>
    <name evidence="4" type="ORF">EHQ30_02800</name>
</gene>
<evidence type="ECO:0000256" key="1">
    <source>
        <dbReference type="SAM" id="MobiDB-lite"/>
    </source>
</evidence>
<feature type="transmembrane region" description="Helical" evidence="2">
    <location>
        <begin position="487"/>
        <end position="509"/>
    </location>
</feature>
<sequence>MKHKISALLIILGLLTNALPLYSIDDYYNFPKQSYKGSVTYESSRNLCLFSFVATSPDPTKEYLIKGIPSVLISELRNLEYTYVEHPKPNIVYHSFGDSPQMTLQEKIDAESPNVKRKKKEVTSEKDLEDLRSGKKQLTPEKDPRYVKVTIKQILDRRAPTPDESFGLASKLNCDYIITGSFEVRDNELLTKVFLYDDFEGKIIPFEHKTSVIRAYQEMGPLGESIREKLQGKETTSVAVSSASEEGALVYLDGIYLGKTPMVGKKFPIGKRSLFIFKEGFYPFKQEVQLEKGKSFQLDVNLSLKLSNSFISVNSNVESDVYLGIQYLGKTPLSRIAIPAGMNRLRVSKDGYIDSFRAVDAKDNEEVVVDVEMREGKTEVYYKNKQNVFLDHTYKDFATYSLYGSLLFYASYVYLNYASRQAYSAARSEVTLVNGLAIQTFYQNNPNEFFFWYGVQNSVIDNAESKARSLKSMAGTLPMENRKDRQLVAGPMVILMGLMLVSAATFYFLGLDEETLEFGYLPVNPSAVSYGQSSREGYGYMQFNVRY</sequence>
<comment type="caution">
    <text evidence="4">The sequence shown here is derived from an EMBL/GenBank/DDBJ whole genome shotgun (WGS) entry which is preliminary data.</text>
</comment>
<dbReference type="RefSeq" id="WP_100792181.1">
    <property type="nucleotide sequence ID" value="NZ_NPDQ01000010.1"/>
</dbReference>
<dbReference type="Pfam" id="PF08308">
    <property type="entry name" value="PEGA"/>
    <property type="match status" value="2"/>
</dbReference>
<dbReference type="EMBL" id="RQFP01000001">
    <property type="protein sequence ID" value="TGK95582.1"/>
    <property type="molecule type" value="Genomic_DNA"/>
</dbReference>
<dbReference type="OrthoDB" id="340167at2"/>
<proteinExistence type="predicted"/>
<evidence type="ECO:0000259" key="3">
    <source>
        <dbReference type="Pfam" id="PF08308"/>
    </source>
</evidence>
<accession>A0A2M9XXN1</accession>
<keyword evidence="2" id="KW-0812">Transmembrane</keyword>
<reference evidence="4" key="1">
    <citation type="journal article" date="2019" name="PLoS Negl. Trop. Dis.">
        <title>Revisiting the worldwide diversity of Leptospira species in the environment.</title>
        <authorList>
            <person name="Vincent A.T."/>
            <person name="Schiettekatte O."/>
            <person name="Bourhy P."/>
            <person name="Veyrier F.J."/>
            <person name="Picardeau M."/>
        </authorList>
    </citation>
    <scope>NUCLEOTIDE SEQUENCE [LARGE SCALE GENOMIC DNA]</scope>
    <source>
        <strain evidence="4">201800277</strain>
    </source>
</reference>